<dbReference type="Gene3D" id="2.120.10.30">
    <property type="entry name" value="TolB, C-terminal domain"/>
    <property type="match status" value="3"/>
</dbReference>
<keyword evidence="5" id="KW-1185">Reference proteome</keyword>
<dbReference type="SUPFAM" id="SSF101898">
    <property type="entry name" value="NHL repeat"/>
    <property type="match status" value="1"/>
</dbReference>
<dbReference type="PANTHER" id="PTHR13833:SF71">
    <property type="entry name" value="NHL DOMAIN-CONTAINING PROTEIN"/>
    <property type="match status" value="1"/>
</dbReference>
<dbReference type="KEGG" id="cari:FNU76_21040"/>
<feature type="chain" id="PRO_5028042663" description="SMP-30/Gluconolactonase/LRE-like region domain-containing protein" evidence="3">
    <location>
        <begin position="19"/>
        <end position="442"/>
    </location>
</feature>
<dbReference type="InterPro" id="IPR011042">
    <property type="entry name" value="6-blade_b-propeller_TolB-like"/>
</dbReference>
<evidence type="ECO:0000313" key="4">
    <source>
        <dbReference type="EMBL" id="QDQ28638.1"/>
    </source>
</evidence>
<dbReference type="PROSITE" id="PS51125">
    <property type="entry name" value="NHL"/>
    <property type="match status" value="1"/>
</dbReference>
<dbReference type="RefSeq" id="WP_144280021.1">
    <property type="nucleotide sequence ID" value="NZ_CP041730.1"/>
</dbReference>
<dbReference type="AlphaFoldDB" id="A0A516SKT8"/>
<dbReference type="PANTHER" id="PTHR13833">
    <property type="match status" value="1"/>
</dbReference>
<sequence length="442" mass="45347">MKKSIAAYISLVPLVALISACGGGDKSHPAPSAKYTLGGTVSGLSATGLILSNGQDIITIPPNVSSFSFPGQLQAGENYEVKVVGQPAGFTEVCTLRDAAGKMGAANISNIAVSCHAAVLGITTFAGPPIHGTPGDQDGIGFQARFTSPTGLGLDSLGNLYVASGNAVRKISPASVVTTFASGVKRNNDVSSPRNESEFSPFGLVVDALDNVYVSDGSRIRKITPAGVMSTLAGNLKDGRNDGTGESASFYNPEGLAVDATGNVYVADTANHLIRKITPAGVVTTLAGSGSVGKEDGVGVAASFRNPSGLVVDAEGNLLVADRFNNAIRKITPSGVVSTLAGINGGPQSRAGATPNFVEPMSLTIDNAGNIYVLDNGVGYIQKIATNGMVTALFSNTTILLTDPVTGAPDWFEKPRHLVANRYGDLFVADTLKHRIQQVGAQ</sequence>
<evidence type="ECO:0000313" key="5">
    <source>
        <dbReference type="Proteomes" id="UP000317550"/>
    </source>
</evidence>
<dbReference type="Pfam" id="PF01436">
    <property type="entry name" value="NHL"/>
    <property type="match status" value="2"/>
</dbReference>
<protein>
    <recommendedName>
        <fullName evidence="6">SMP-30/Gluconolactonase/LRE-like region domain-containing protein</fullName>
    </recommendedName>
</protein>
<dbReference type="EMBL" id="CP041730">
    <property type="protein sequence ID" value="QDQ28638.1"/>
    <property type="molecule type" value="Genomic_DNA"/>
</dbReference>
<reference evidence="5" key="1">
    <citation type="submission" date="2019-07" db="EMBL/GenBank/DDBJ databases">
        <title>Chitinimonas sp. nov., isolated from Ny-Alesund, arctica soil.</title>
        <authorList>
            <person name="Xu Q."/>
            <person name="Peng F."/>
        </authorList>
    </citation>
    <scope>NUCLEOTIDE SEQUENCE [LARGE SCALE GENOMIC DNA]</scope>
    <source>
        <strain evidence="5">R3-44</strain>
    </source>
</reference>
<evidence type="ECO:0008006" key="6">
    <source>
        <dbReference type="Google" id="ProtNLM"/>
    </source>
</evidence>
<dbReference type="InterPro" id="IPR001258">
    <property type="entry name" value="NHL_repeat"/>
</dbReference>
<evidence type="ECO:0000256" key="3">
    <source>
        <dbReference type="SAM" id="SignalP"/>
    </source>
</evidence>
<gene>
    <name evidence="4" type="ORF">FNU76_21040</name>
</gene>
<feature type="repeat" description="NHL" evidence="2">
    <location>
        <begin position="250"/>
        <end position="280"/>
    </location>
</feature>
<organism evidence="4 5">
    <name type="scientific">Chitinimonas arctica</name>
    <dbReference type="NCBI Taxonomy" id="2594795"/>
    <lineage>
        <taxon>Bacteria</taxon>
        <taxon>Pseudomonadati</taxon>
        <taxon>Pseudomonadota</taxon>
        <taxon>Betaproteobacteria</taxon>
        <taxon>Neisseriales</taxon>
        <taxon>Chitinibacteraceae</taxon>
        <taxon>Chitinimonas</taxon>
    </lineage>
</organism>
<name>A0A516SKT8_9NEIS</name>
<accession>A0A516SKT8</accession>
<proteinExistence type="predicted"/>
<evidence type="ECO:0000256" key="2">
    <source>
        <dbReference type="PROSITE-ProRule" id="PRU00504"/>
    </source>
</evidence>
<feature type="signal peptide" evidence="3">
    <location>
        <begin position="1"/>
        <end position="18"/>
    </location>
</feature>
<dbReference type="Proteomes" id="UP000317550">
    <property type="component" value="Chromosome"/>
</dbReference>
<dbReference type="OrthoDB" id="9787204at2"/>
<dbReference type="PROSITE" id="PS51257">
    <property type="entry name" value="PROKAR_LIPOPROTEIN"/>
    <property type="match status" value="1"/>
</dbReference>
<evidence type="ECO:0000256" key="1">
    <source>
        <dbReference type="ARBA" id="ARBA00022737"/>
    </source>
</evidence>
<keyword evidence="1" id="KW-0677">Repeat</keyword>
<keyword evidence="3" id="KW-0732">Signal</keyword>